<gene>
    <name evidence="1" type="primary">Necator_chrX.g23281</name>
    <name evidence="1" type="ORF">RB195_023118</name>
</gene>
<dbReference type="Proteomes" id="UP001303046">
    <property type="component" value="Unassembled WGS sequence"/>
</dbReference>
<accession>A0ABR1EI43</accession>
<evidence type="ECO:0000313" key="1">
    <source>
        <dbReference type="EMBL" id="KAK6762280.1"/>
    </source>
</evidence>
<comment type="caution">
    <text evidence="1">The sequence shown here is derived from an EMBL/GenBank/DDBJ whole genome shotgun (WGS) entry which is preliminary data.</text>
</comment>
<keyword evidence="2" id="KW-1185">Reference proteome</keyword>
<dbReference type="EMBL" id="JAVFWL010000006">
    <property type="protein sequence ID" value="KAK6762280.1"/>
    <property type="molecule type" value="Genomic_DNA"/>
</dbReference>
<sequence>MLTLDRRRLAGADWSITRANGSNVTFGSEEPFEIWREFPRYRQTFALTLSLSGRQKLLKELYAKRCSDGPLKKSVKPITIEDDSSLYPEEFFFFKKFLRLFAVGKVNEARGLLFANRFTFIKKSAATVLRRESR</sequence>
<proteinExistence type="predicted"/>
<evidence type="ECO:0000313" key="2">
    <source>
        <dbReference type="Proteomes" id="UP001303046"/>
    </source>
</evidence>
<organism evidence="1 2">
    <name type="scientific">Necator americanus</name>
    <name type="common">Human hookworm</name>
    <dbReference type="NCBI Taxonomy" id="51031"/>
    <lineage>
        <taxon>Eukaryota</taxon>
        <taxon>Metazoa</taxon>
        <taxon>Ecdysozoa</taxon>
        <taxon>Nematoda</taxon>
        <taxon>Chromadorea</taxon>
        <taxon>Rhabditida</taxon>
        <taxon>Rhabditina</taxon>
        <taxon>Rhabditomorpha</taxon>
        <taxon>Strongyloidea</taxon>
        <taxon>Ancylostomatidae</taxon>
        <taxon>Bunostominae</taxon>
        <taxon>Necator</taxon>
    </lineage>
</organism>
<name>A0ABR1EI43_NECAM</name>
<protein>
    <submittedName>
        <fullName evidence="1">Uncharacterized protein</fullName>
    </submittedName>
</protein>
<reference evidence="1 2" key="1">
    <citation type="submission" date="2023-08" db="EMBL/GenBank/DDBJ databases">
        <title>A Necator americanus chromosomal reference genome.</title>
        <authorList>
            <person name="Ilik V."/>
            <person name="Petrzelkova K.J."/>
            <person name="Pardy F."/>
            <person name="Fuh T."/>
            <person name="Niatou-Singa F.S."/>
            <person name="Gouil Q."/>
            <person name="Baker L."/>
            <person name="Ritchie M.E."/>
            <person name="Jex A.R."/>
            <person name="Gazzola D."/>
            <person name="Li H."/>
            <person name="Toshio Fujiwara R."/>
            <person name="Zhan B."/>
            <person name="Aroian R.V."/>
            <person name="Pafco B."/>
            <person name="Schwarz E.M."/>
        </authorList>
    </citation>
    <scope>NUCLEOTIDE SEQUENCE [LARGE SCALE GENOMIC DNA]</scope>
    <source>
        <strain evidence="1 2">Aroian</strain>
        <tissue evidence="1">Whole animal</tissue>
    </source>
</reference>